<organism evidence="1 2">
    <name type="scientific">Sphingomonas abietis</name>
    <dbReference type="NCBI Taxonomy" id="3012344"/>
    <lineage>
        <taxon>Bacteria</taxon>
        <taxon>Pseudomonadati</taxon>
        <taxon>Pseudomonadota</taxon>
        <taxon>Alphaproteobacteria</taxon>
        <taxon>Sphingomonadales</taxon>
        <taxon>Sphingomonadaceae</taxon>
        <taxon>Sphingomonas</taxon>
    </lineage>
</organism>
<name>A0ABY7NJG7_9SPHN</name>
<dbReference type="CDD" id="cd00130">
    <property type="entry name" value="PAS"/>
    <property type="match status" value="1"/>
</dbReference>
<reference evidence="1 2" key="1">
    <citation type="submission" date="2022-12" db="EMBL/GenBank/DDBJ databases">
        <title>Sphingomonas abieness sp. nov., an endophytic bacterium isolated from Abies koreana.</title>
        <authorList>
            <person name="Jiang L."/>
            <person name="Lee J."/>
        </authorList>
    </citation>
    <scope>NUCLEOTIDE SEQUENCE [LARGE SCALE GENOMIC DNA]</scope>
    <source>
        <strain evidence="2">PAMB 00755</strain>
    </source>
</reference>
<sequence length="154" mass="17434">MRPTQPLELHHSWPLFERGQRFDLGYVHAAGAPLRAAPTGERVPAWPGVGLWECDLRDNALTWSDGVYALFELPRDTSLSRAETAAMYGEDSRAAMERLRAYAIKHRRGFTLDAEIRPADGGRRWMRLTAAPICIDGRVVRLHGLKQDISHEYP</sequence>
<dbReference type="InterPro" id="IPR000014">
    <property type="entry name" value="PAS"/>
</dbReference>
<dbReference type="Gene3D" id="3.30.450.20">
    <property type="entry name" value="PAS domain"/>
    <property type="match status" value="1"/>
</dbReference>
<dbReference type="SUPFAM" id="SSF55785">
    <property type="entry name" value="PYP-like sensor domain (PAS domain)"/>
    <property type="match status" value="1"/>
</dbReference>
<evidence type="ECO:0008006" key="3">
    <source>
        <dbReference type="Google" id="ProtNLM"/>
    </source>
</evidence>
<evidence type="ECO:0000313" key="2">
    <source>
        <dbReference type="Proteomes" id="UP001210865"/>
    </source>
</evidence>
<protein>
    <recommendedName>
        <fullName evidence="3">Diguanylate cyclase</fullName>
    </recommendedName>
</protein>
<accession>A0ABY7NJG7</accession>
<keyword evidence="2" id="KW-1185">Reference proteome</keyword>
<dbReference type="EMBL" id="CP115174">
    <property type="protein sequence ID" value="WBO21619.1"/>
    <property type="molecule type" value="Genomic_DNA"/>
</dbReference>
<evidence type="ECO:0000313" key="1">
    <source>
        <dbReference type="EMBL" id="WBO21619.1"/>
    </source>
</evidence>
<dbReference type="SMART" id="SM00086">
    <property type="entry name" value="PAC"/>
    <property type="match status" value="1"/>
</dbReference>
<dbReference type="InterPro" id="IPR001610">
    <property type="entry name" value="PAC"/>
</dbReference>
<dbReference type="InterPro" id="IPR035965">
    <property type="entry name" value="PAS-like_dom_sf"/>
</dbReference>
<dbReference type="RefSeq" id="WP_270076267.1">
    <property type="nucleotide sequence ID" value="NZ_CP115174.1"/>
</dbReference>
<gene>
    <name evidence="1" type="ORF">PBT88_15755</name>
</gene>
<proteinExistence type="predicted"/>
<dbReference type="Proteomes" id="UP001210865">
    <property type="component" value="Chromosome"/>
</dbReference>